<accession>A0A4C1YD42</accession>
<dbReference type="AlphaFoldDB" id="A0A4C1YD42"/>
<protein>
    <submittedName>
        <fullName evidence="1">Uncharacterized protein</fullName>
    </submittedName>
</protein>
<comment type="caution">
    <text evidence="1">The sequence shown here is derived from an EMBL/GenBank/DDBJ whole genome shotgun (WGS) entry which is preliminary data.</text>
</comment>
<dbReference type="Proteomes" id="UP000299102">
    <property type="component" value="Unassembled WGS sequence"/>
</dbReference>
<evidence type="ECO:0000313" key="1">
    <source>
        <dbReference type="EMBL" id="GBP72950.1"/>
    </source>
</evidence>
<dbReference type="EMBL" id="BGZK01001161">
    <property type="protein sequence ID" value="GBP72950.1"/>
    <property type="molecule type" value="Genomic_DNA"/>
</dbReference>
<proteinExistence type="predicted"/>
<organism evidence="1 2">
    <name type="scientific">Eumeta variegata</name>
    <name type="common">Bagworm moth</name>
    <name type="synonym">Eumeta japonica</name>
    <dbReference type="NCBI Taxonomy" id="151549"/>
    <lineage>
        <taxon>Eukaryota</taxon>
        <taxon>Metazoa</taxon>
        <taxon>Ecdysozoa</taxon>
        <taxon>Arthropoda</taxon>
        <taxon>Hexapoda</taxon>
        <taxon>Insecta</taxon>
        <taxon>Pterygota</taxon>
        <taxon>Neoptera</taxon>
        <taxon>Endopterygota</taxon>
        <taxon>Lepidoptera</taxon>
        <taxon>Glossata</taxon>
        <taxon>Ditrysia</taxon>
        <taxon>Tineoidea</taxon>
        <taxon>Psychidae</taxon>
        <taxon>Oiketicinae</taxon>
        <taxon>Eumeta</taxon>
    </lineage>
</organism>
<name>A0A4C1YD42_EUMVA</name>
<evidence type="ECO:0000313" key="2">
    <source>
        <dbReference type="Proteomes" id="UP000299102"/>
    </source>
</evidence>
<reference evidence="1 2" key="1">
    <citation type="journal article" date="2019" name="Commun. Biol.">
        <title>The bagworm genome reveals a unique fibroin gene that provides high tensile strength.</title>
        <authorList>
            <person name="Kono N."/>
            <person name="Nakamura H."/>
            <person name="Ohtoshi R."/>
            <person name="Tomita M."/>
            <person name="Numata K."/>
            <person name="Arakawa K."/>
        </authorList>
    </citation>
    <scope>NUCLEOTIDE SEQUENCE [LARGE SCALE GENOMIC DNA]</scope>
</reference>
<keyword evidence="2" id="KW-1185">Reference proteome</keyword>
<sequence length="260" mass="29416">MPIENVNGEGPVKTMLRLLIKIMKRDLTKTVLRFSIKIMRRGLIKGQGIPGTLANFYTTFLARYGCTRHTYHLLVTRLSDRSPAHGVDVFVVHSGALATITTFVTEIETTTFEFYKPVISSLLACLFHKHVVRSKCFTIRRRPRLPWRVRGRARKATPSVTSKVRIRLCSWELLENAFGRIHDRPYGFPLHSAPAPPAPASASAESRNRLIINLSNNLRGEIYSRRRRCSRAARRGAGRAAAAASRDVLRNSHFATERQI</sequence>
<gene>
    <name evidence="1" type="ORF">EVAR_41167_1</name>
</gene>